<name>A0ABV5P2F3_9ACTN</name>
<comment type="caution">
    <text evidence="2">The sequence shown here is derived from an EMBL/GenBank/DDBJ whole genome shotgun (WGS) entry which is preliminary data.</text>
</comment>
<accession>A0ABV5P2F3</accession>
<keyword evidence="3" id="KW-1185">Reference proteome</keyword>
<dbReference type="SUPFAM" id="SSF47413">
    <property type="entry name" value="lambda repressor-like DNA-binding domains"/>
    <property type="match status" value="1"/>
</dbReference>
<dbReference type="PANTHER" id="PTHR35010:SF2">
    <property type="entry name" value="BLL4672 PROTEIN"/>
    <property type="match status" value="1"/>
</dbReference>
<dbReference type="InterPro" id="IPR001387">
    <property type="entry name" value="Cro/C1-type_HTH"/>
</dbReference>
<dbReference type="CDD" id="cd00093">
    <property type="entry name" value="HTH_XRE"/>
    <property type="match status" value="1"/>
</dbReference>
<evidence type="ECO:0000259" key="1">
    <source>
        <dbReference type="SMART" id="SM00530"/>
    </source>
</evidence>
<dbReference type="Gene3D" id="3.30.450.180">
    <property type="match status" value="1"/>
</dbReference>
<dbReference type="InterPro" id="IPR041413">
    <property type="entry name" value="MLTR_LBD"/>
</dbReference>
<dbReference type="SMART" id="SM00530">
    <property type="entry name" value="HTH_XRE"/>
    <property type="match status" value="1"/>
</dbReference>
<sequence>MQVVEARRTDLSAFLRSRRARITPEMVDLPPGPRRRTPGLRREEVAQLAGVGVTWYTWLEQGRPINASPQVLDAIARTLRMDGAERQHLYRLAGHVADPVPAASGQVTPEMQIILDRLGELPAVISNGRCDALAWNDAYARLFPELVAAPEGERNHLWQLCVGPQPSMLLVDRDQEVARLVAVFRGAYSRHSDDPCWQDFLRRLSEESPEFARLWARQDVAEPGSRVKAYKHPEYGLLRFSSTGFTAMPEIRMVVSTPMDDPTRTAMSKLMGSAR</sequence>
<dbReference type="PANTHER" id="PTHR35010">
    <property type="entry name" value="BLL4672 PROTEIN-RELATED"/>
    <property type="match status" value="1"/>
</dbReference>
<dbReference type="EMBL" id="JBHMCF010000056">
    <property type="protein sequence ID" value="MFB9476743.1"/>
    <property type="molecule type" value="Genomic_DNA"/>
</dbReference>
<proteinExistence type="predicted"/>
<reference evidence="2 3" key="1">
    <citation type="submission" date="2024-09" db="EMBL/GenBank/DDBJ databases">
        <authorList>
            <person name="Sun Q."/>
            <person name="Mori K."/>
        </authorList>
    </citation>
    <scope>NUCLEOTIDE SEQUENCE [LARGE SCALE GENOMIC DNA]</scope>
    <source>
        <strain evidence="2 3">JCM 3324</strain>
    </source>
</reference>
<dbReference type="RefSeq" id="WP_345394234.1">
    <property type="nucleotide sequence ID" value="NZ_BAAAXS010000001.1"/>
</dbReference>
<organism evidence="2 3">
    <name type="scientific">Nonomuraea salmonea</name>
    <dbReference type="NCBI Taxonomy" id="46181"/>
    <lineage>
        <taxon>Bacteria</taxon>
        <taxon>Bacillati</taxon>
        <taxon>Actinomycetota</taxon>
        <taxon>Actinomycetes</taxon>
        <taxon>Streptosporangiales</taxon>
        <taxon>Streptosporangiaceae</taxon>
        <taxon>Nonomuraea</taxon>
    </lineage>
</organism>
<protein>
    <submittedName>
        <fullName evidence="2">Helix-turn-helix transcriptional regulator</fullName>
    </submittedName>
</protein>
<dbReference type="Gene3D" id="1.10.260.40">
    <property type="entry name" value="lambda repressor-like DNA-binding domains"/>
    <property type="match status" value="1"/>
</dbReference>
<dbReference type="Proteomes" id="UP001589568">
    <property type="component" value="Unassembled WGS sequence"/>
</dbReference>
<evidence type="ECO:0000313" key="2">
    <source>
        <dbReference type="EMBL" id="MFB9476743.1"/>
    </source>
</evidence>
<dbReference type="Pfam" id="PF13560">
    <property type="entry name" value="HTH_31"/>
    <property type="match status" value="1"/>
</dbReference>
<dbReference type="InterPro" id="IPR010982">
    <property type="entry name" value="Lambda_DNA-bd_dom_sf"/>
</dbReference>
<feature type="domain" description="HTH cro/C1-type" evidence="1">
    <location>
        <begin position="14"/>
        <end position="86"/>
    </location>
</feature>
<evidence type="ECO:0000313" key="3">
    <source>
        <dbReference type="Proteomes" id="UP001589568"/>
    </source>
</evidence>
<gene>
    <name evidence="2" type="ORF">ACFFR3_45260</name>
</gene>
<dbReference type="Pfam" id="PF17765">
    <property type="entry name" value="MLTR_LBD"/>
    <property type="match status" value="1"/>
</dbReference>